<sequence length="461" mass="53258">METLFLKSLLILLLVATVAIGSTAFVIPKTVYSSVSVSGRNNNNAAAAIVVCKLLSSSDNSNDGSSSGGSSGSSGDAWVLRNKDRTDIRNFLTQRSIQSFVYLLNQCREEHTVRWLEKTLDFTSIERFHGTGAFNQTKFPEWDSVFLDYMDRPDEVIVIQMRQQRRQRKLSGYNSYIEIEYELHVNPSALVRRILSVREQLSNEWVEDLDMLMKLNDEILDTFEDYTKEATKKDLQEEDDDDDDDDDDDVDTGMKIKSEEEKKRHDTIFDRNVLFSWSQSLWSPNRSSSPYRKANFDLLLLLATQESIHRVLKSYKDDDEVRQETYEFLLDFYKDHVKNHFDGHQTYARSEDFLDEMVTSSRTLIETKNEILAWVNPARVAEDIVRERSEVALEWMRISETISDEHTDLRRLLFTNMVSKSLPDETLTDVIHNAVKETVEEETEQEEEGSTSSTTAFGAFE</sequence>
<evidence type="ECO:0000313" key="4">
    <source>
        <dbReference type="Proteomes" id="UP000095751"/>
    </source>
</evidence>
<feature type="signal peptide" evidence="2">
    <location>
        <begin position="1"/>
        <end position="24"/>
    </location>
</feature>
<feature type="compositionally biased region" description="Acidic residues" evidence="1">
    <location>
        <begin position="439"/>
        <end position="449"/>
    </location>
</feature>
<feature type="region of interest" description="Disordered" evidence="1">
    <location>
        <begin position="439"/>
        <end position="461"/>
    </location>
</feature>
<evidence type="ECO:0000256" key="1">
    <source>
        <dbReference type="SAM" id="MobiDB-lite"/>
    </source>
</evidence>
<keyword evidence="4" id="KW-1185">Reference proteome</keyword>
<evidence type="ECO:0000313" key="3">
    <source>
        <dbReference type="EMBL" id="OEU09306.1"/>
    </source>
</evidence>
<protein>
    <submittedName>
        <fullName evidence="3">Uncharacterized protein</fullName>
    </submittedName>
</protein>
<proteinExistence type="predicted"/>
<reference evidence="3 4" key="1">
    <citation type="submission" date="2016-09" db="EMBL/GenBank/DDBJ databases">
        <title>Extensive genetic diversity and differential bi-allelic expression allows diatom success in the polar Southern Ocean.</title>
        <authorList>
            <consortium name="DOE Joint Genome Institute"/>
            <person name="Mock T."/>
            <person name="Otillar R.P."/>
            <person name="Strauss J."/>
            <person name="Dupont C."/>
            <person name="Frickenhaus S."/>
            <person name="Maumus F."/>
            <person name="Mcmullan M."/>
            <person name="Sanges R."/>
            <person name="Schmutz J."/>
            <person name="Toseland A."/>
            <person name="Valas R."/>
            <person name="Veluchamy A."/>
            <person name="Ward B.J."/>
            <person name="Allen A."/>
            <person name="Barry K."/>
            <person name="Falciatore A."/>
            <person name="Ferrante M."/>
            <person name="Fortunato A.E."/>
            <person name="Gloeckner G."/>
            <person name="Gruber A."/>
            <person name="Hipkin R."/>
            <person name="Janech M."/>
            <person name="Kroth P."/>
            <person name="Leese F."/>
            <person name="Lindquist E."/>
            <person name="Lyon B.R."/>
            <person name="Martin J."/>
            <person name="Mayer C."/>
            <person name="Parker M."/>
            <person name="Quesneville H."/>
            <person name="Raymond J."/>
            <person name="Uhlig C."/>
            <person name="Valentin K.U."/>
            <person name="Worden A.Z."/>
            <person name="Armbrust E.V."/>
            <person name="Bowler C."/>
            <person name="Green B."/>
            <person name="Moulton V."/>
            <person name="Van Oosterhout C."/>
            <person name="Grigoriev I."/>
        </authorList>
    </citation>
    <scope>NUCLEOTIDE SEQUENCE [LARGE SCALE GENOMIC DNA]</scope>
    <source>
        <strain evidence="3 4">CCMP1102</strain>
    </source>
</reference>
<dbReference type="KEGG" id="fcy:FRACYDRAFT_212404"/>
<dbReference type="EMBL" id="KV784376">
    <property type="protein sequence ID" value="OEU09306.1"/>
    <property type="molecule type" value="Genomic_DNA"/>
</dbReference>
<evidence type="ECO:0000256" key="2">
    <source>
        <dbReference type="SAM" id="SignalP"/>
    </source>
</evidence>
<name>A0A1E7ETW7_9STRA</name>
<gene>
    <name evidence="3" type="ORF">FRACYDRAFT_212404</name>
</gene>
<feature type="region of interest" description="Disordered" evidence="1">
    <location>
        <begin position="230"/>
        <end position="257"/>
    </location>
</feature>
<dbReference type="Proteomes" id="UP000095751">
    <property type="component" value="Unassembled WGS sequence"/>
</dbReference>
<dbReference type="InParanoid" id="A0A1E7ETW7"/>
<accession>A0A1E7ETW7</accession>
<organism evidence="3 4">
    <name type="scientific">Fragilariopsis cylindrus CCMP1102</name>
    <dbReference type="NCBI Taxonomy" id="635003"/>
    <lineage>
        <taxon>Eukaryota</taxon>
        <taxon>Sar</taxon>
        <taxon>Stramenopiles</taxon>
        <taxon>Ochrophyta</taxon>
        <taxon>Bacillariophyta</taxon>
        <taxon>Bacillariophyceae</taxon>
        <taxon>Bacillariophycidae</taxon>
        <taxon>Bacillariales</taxon>
        <taxon>Bacillariaceae</taxon>
        <taxon>Fragilariopsis</taxon>
    </lineage>
</organism>
<feature type="compositionally biased region" description="Acidic residues" evidence="1">
    <location>
        <begin position="236"/>
        <end position="251"/>
    </location>
</feature>
<keyword evidence="2" id="KW-0732">Signal</keyword>
<dbReference type="AlphaFoldDB" id="A0A1E7ETW7"/>
<feature type="chain" id="PRO_5009192329" evidence="2">
    <location>
        <begin position="25"/>
        <end position="461"/>
    </location>
</feature>
<dbReference type="OrthoDB" id="202710at2759"/>